<dbReference type="Gene3D" id="3.30.540.10">
    <property type="entry name" value="Fructose-1,6-Bisphosphatase, subunit A, domain 1"/>
    <property type="match status" value="1"/>
</dbReference>
<dbReference type="Proteomes" id="UP000617628">
    <property type="component" value="Unassembled WGS sequence"/>
</dbReference>
<organism evidence="1 2">
    <name type="scientific">Pelagicoccus mobilis</name>
    <dbReference type="NCBI Taxonomy" id="415221"/>
    <lineage>
        <taxon>Bacteria</taxon>
        <taxon>Pseudomonadati</taxon>
        <taxon>Verrucomicrobiota</taxon>
        <taxon>Opitutia</taxon>
        <taxon>Puniceicoccales</taxon>
        <taxon>Pelagicoccaceae</taxon>
        <taxon>Pelagicoccus</taxon>
    </lineage>
</organism>
<gene>
    <name evidence="1" type="ORF">JIN87_15105</name>
</gene>
<protein>
    <recommendedName>
        <fullName evidence="3">Inositol monophosphatase</fullName>
    </recommendedName>
</protein>
<dbReference type="EMBL" id="JAENIL010000027">
    <property type="protein sequence ID" value="MBK1878206.1"/>
    <property type="molecule type" value="Genomic_DNA"/>
</dbReference>
<proteinExistence type="predicted"/>
<evidence type="ECO:0000313" key="2">
    <source>
        <dbReference type="Proteomes" id="UP000617628"/>
    </source>
</evidence>
<dbReference type="SUPFAM" id="SSF56655">
    <property type="entry name" value="Carbohydrate phosphatase"/>
    <property type="match status" value="2"/>
</dbReference>
<accession>A0A934S0B5</accession>
<dbReference type="AlphaFoldDB" id="A0A934S0B5"/>
<evidence type="ECO:0008006" key="3">
    <source>
        <dbReference type="Google" id="ProtNLM"/>
    </source>
</evidence>
<dbReference type="RefSeq" id="WP_200356418.1">
    <property type="nucleotide sequence ID" value="NZ_JAENIL010000027.1"/>
</dbReference>
<comment type="caution">
    <text evidence="1">The sequence shown here is derived from an EMBL/GenBank/DDBJ whole genome shotgun (WGS) entry which is preliminary data.</text>
</comment>
<name>A0A934S0B5_9BACT</name>
<evidence type="ECO:0000313" key="1">
    <source>
        <dbReference type="EMBL" id="MBK1878206.1"/>
    </source>
</evidence>
<reference evidence="1" key="1">
    <citation type="submission" date="2021-01" db="EMBL/GenBank/DDBJ databases">
        <title>Modified the classification status of verrucomicrobia.</title>
        <authorList>
            <person name="Feng X."/>
        </authorList>
    </citation>
    <scope>NUCLEOTIDE SEQUENCE</scope>
    <source>
        <strain evidence="1">KCTC 13126</strain>
    </source>
</reference>
<keyword evidence="2" id="KW-1185">Reference proteome</keyword>
<sequence length="310" mass="34066">MEALSAVAAETKADIIYQIDKVSEELILDWLANNWPKQYPVRLIMEGIDDATRLTFPADTPPQRLACQLIVDPIDGTRGLMYDKRSAWALVGLAQTPSAHTNAPTLEDISVAVMTELPTSKQFKSEQLAATRSPSGETTFSRISKNLLTGETQDLPASPSRATNLKHGFASVAKFFPQAKAALAAFEEELYAHLTPEEERQDALIFDDQYISTGGQLYELIAGHDRLAIDIRPLAFQKLGLPLALSCHPYDLCTALVARAAGVIVTQPHSKKLDIPFDTTTPVSWIAYANQTLANEIHPVVETLIQKHFS</sequence>